<sequence>MSSVILIPVESLKLLKGILKARGNIIEKRHRLSRLWSTKFGFCINTTRKLLR</sequence>
<gene>
    <name evidence="1" type="ORF">NQ315_000815</name>
</gene>
<comment type="caution">
    <text evidence="1">The sequence shown here is derived from an EMBL/GenBank/DDBJ whole genome shotgun (WGS) entry which is preliminary data.</text>
</comment>
<evidence type="ECO:0000313" key="2">
    <source>
        <dbReference type="Proteomes" id="UP001159042"/>
    </source>
</evidence>
<dbReference type="AlphaFoldDB" id="A0AAV8WDN3"/>
<reference evidence="1 2" key="1">
    <citation type="journal article" date="2023" name="Insect Mol. Biol.">
        <title>Genome sequencing provides insights into the evolution of gene families encoding plant cell wall-degrading enzymes in longhorned beetles.</title>
        <authorList>
            <person name="Shin N.R."/>
            <person name="Okamura Y."/>
            <person name="Kirsch R."/>
            <person name="Pauchet Y."/>
        </authorList>
    </citation>
    <scope>NUCLEOTIDE SEQUENCE [LARGE SCALE GENOMIC DNA]</scope>
    <source>
        <strain evidence="1">EAD_L_NR</strain>
    </source>
</reference>
<organism evidence="1 2">
    <name type="scientific">Exocentrus adspersus</name>
    <dbReference type="NCBI Taxonomy" id="1586481"/>
    <lineage>
        <taxon>Eukaryota</taxon>
        <taxon>Metazoa</taxon>
        <taxon>Ecdysozoa</taxon>
        <taxon>Arthropoda</taxon>
        <taxon>Hexapoda</taxon>
        <taxon>Insecta</taxon>
        <taxon>Pterygota</taxon>
        <taxon>Neoptera</taxon>
        <taxon>Endopterygota</taxon>
        <taxon>Coleoptera</taxon>
        <taxon>Polyphaga</taxon>
        <taxon>Cucujiformia</taxon>
        <taxon>Chrysomeloidea</taxon>
        <taxon>Cerambycidae</taxon>
        <taxon>Lamiinae</taxon>
        <taxon>Acanthocinini</taxon>
        <taxon>Exocentrus</taxon>
    </lineage>
</organism>
<accession>A0AAV8WDN3</accession>
<dbReference type="Proteomes" id="UP001159042">
    <property type="component" value="Unassembled WGS sequence"/>
</dbReference>
<evidence type="ECO:0000313" key="1">
    <source>
        <dbReference type="EMBL" id="KAJ8924664.1"/>
    </source>
</evidence>
<dbReference type="EMBL" id="JANEYG010000002">
    <property type="protein sequence ID" value="KAJ8924664.1"/>
    <property type="molecule type" value="Genomic_DNA"/>
</dbReference>
<name>A0AAV8WDN3_9CUCU</name>
<keyword evidence="2" id="KW-1185">Reference proteome</keyword>
<proteinExistence type="predicted"/>
<protein>
    <submittedName>
        <fullName evidence="1">Uncharacterized protein</fullName>
    </submittedName>
</protein>